<dbReference type="InterPro" id="IPR023214">
    <property type="entry name" value="HAD_sf"/>
</dbReference>
<dbReference type="GO" id="GO:0046872">
    <property type="term" value="F:metal ion binding"/>
    <property type="evidence" value="ECO:0007669"/>
    <property type="project" value="UniProtKB-KW"/>
</dbReference>
<evidence type="ECO:0000313" key="8">
    <source>
        <dbReference type="EMBL" id="PZO19047.1"/>
    </source>
</evidence>
<dbReference type="PIRSF" id="PIRSF006118">
    <property type="entry name" value="KDO8-P_Ptase"/>
    <property type="match status" value="1"/>
</dbReference>
<keyword evidence="5 8" id="KW-0378">Hydrolase</keyword>
<dbReference type="InterPro" id="IPR050793">
    <property type="entry name" value="CMP-NeuNAc_synthase"/>
</dbReference>
<evidence type="ECO:0000256" key="6">
    <source>
        <dbReference type="ARBA" id="ARBA00022842"/>
    </source>
</evidence>
<dbReference type="Gene3D" id="3.40.50.1000">
    <property type="entry name" value="HAD superfamily/HAD-like"/>
    <property type="match status" value="1"/>
</dbReference>
<comment type="similarity">
    <text evidence="2">Belongs to the KdsC family.</text>
</comment>
<dbReference type="SFLD" id="SFLDG01138">
    <property type="entry name" value="C1.6.2:_Deoxy-d-mannose-octulo"/>
    <property type="match status" value="1"/>
</dbReference>
<name>A0A2W4UII3_9CYAN</name>
<dbReference type="EMBL" id="QBMC01000047">
    <property type="protein sequence ID" value="PZO19047.1"/>
    <property type="molecule type" value="Genomic_DNA"/>
</dbReference>
<dbReference type="FunFam" id="3.40.50.1000:FF:000029">
    <property type="entry name" value="3-deoxy-D-manno-octulosonate 8-phosphate phosphatase KdsC"/>
    <property type="match status" value="1"/>
</dbReference>
<feature type="binding site" evidence="7">
    <location>
        <position position="114"/>
    </location>
    <ligand>
        <name>Mg(2+)</name>
        <dbReference type="ChEBI" id="CHEBI:18420"/>
    </ligand>
</feature>
<dbReference type="InterPro" id="IPR010023">
    <property type="entry name" value="KdsC_fam"/>
</dbReference>
<proteinExistence type="inferred from homology"/>
<dbReference type="PANTHER" id="PTHR21485">
    <property type="entry name" value="HAD SUPERFAMILY MEMBERS CMAS AND KDSC"/>
    <property type="match status" value="1"/>
</dbReference>
<dbReference type="InterPro" id="IPR006549">
    <property type="entry name" value="HAD-SF_hydro_IIIA"/>
</dbReference>
<evidence type="ECO:0000256" key="5">
    <source>
        <dbReference type="ARBA" id="ARBA00022801"/>
    </source>
</evidence>
<dbReference type="SUPFAM" id="SSF56784">
    <property type="entry name" value="HAD-like"/>
    <property type="match status" value="1"/>
</dbReference>
<dbReference type="SFLD" id="SFLDS00003">
    <property type="entry name" value="Haloacid_Dehalogenase"/>
    <property type="match status" value="1"/>
</dbReference>
<reference evidence="8 9" key="2">
    <citation type="submission" date="2018-06" db="EMBL/GenBank/DDBJ databases">
        <title>Metagenomic assembly of (sub)arctic Cyanobacteria and their associated microbiome from non-axenic cultures.</title>
        <authorList>
            <person name="Baurain D."/>
        </authorList>
    </citation>
    <scope>NUCLEOTIDE SEQUENCE [LARGE SCALE GENOMIC DNA]</scope>
    <source>
        <strain evidence="8">ULC129bin1</strain>
    </source>
</reference>
<dbReference type="NCBIfam" id="TIGR01670">
    <property type="entry name" value="KdsC-phosphatas"/>
    <property type="match status" value="1"/>
</dbReference>
<evidence type="ECO:0000256" key="7">
    <source>
        <dbReference type="PIRSR" id="PIRSR006118-2"/>
    </source>
</evidence>
<comment type="subunit">
    <text evidence="3">Homotetramer.</text>
</comment>
<dbReference type="InterPro" id="IPR036412">
    <property type="entry name" value="HAD-like_sf"/>
</dbReference>
<evidence type="ECO:0000256" key="3">
    <source>
        <dbReference type="ARBA" id="ARBA00011881"/>
    </source>
</evidence>
<dbReference type="AlphaFoldDB" id="A0A2W4UII3"/>
<evidence type="ECO:0000256" key="2">
    <source>
        <dbReference type="ARBA" id="ARBA00005893"/>
    </source>
</evidence>
<keyword evidence="4 7" id="KW-0479">Metal-binding</keyword>
<feature type="binding site" evidence="7">
    <location>
        <position position="23"/>
    </location>
    <ligand>
        <name>substrate</name>
    </ligand>
</feature>
<comment type="cofactor">
    <cofactor evidence="1 7">
        <name>Mg(2+)</name>
        <dbReference type="ChEBI" id="CHEBI:18420"/>
    </cofactor>
</comment>
<dbReference type="SFLD" id="SFLDG01136">
    <property type="entry name" value="C1.6:_Phosphoserine_Phosphatas"/>
    <property type="match status" value="1"/>
</dbReference>
<feature type="binding site" evidence="7">
    <location>
        <position position="21"/>
    </location>
    <ligand>
        <name>Mg(2+)</name>
        <dbReference type="ChEBI" id="CHEBI:18420"/>
    </ligand>
</feature>
<dbReference type="Pfam" id="PF08282">
    <property type="entry name" value="Hydrolase_3"/>
    <property type="match status" value="1"/>
</dbReference>
<organism evidence="8 9">
    <name type="scientific">Leptolyngbya foveolarum</name>
    <dbReference type="NCBI Taxonomy" id="47253"/>
    <lineage>
        <taxon>Bacteria</taxon>
        <taxon>Bacillati</taxon>
        <taxon>Cyanobacteriota</taxon>
        <taxon>Cyanophyceae</taxon>
        <taxon>Leptolyngbyales</taxon>
        <taxon>Leptolyngbyaceae</taxon>
        <taxon>Leptolyngbya group</taxon>
        <taxon>Leptolyngbya</taxon>
    </lineage>
</organism>
<accession>A0A2W4UII3</accession>
<dbReference type="NCBIfam" id="TIGR01662">
    <property type="entry name" value="HAD-SF-IIIA"/>
    <property type="match status" value="1"/>
</dbReference>
<evidence type="ECO:0000256" key="4">
    <source>
        <dbReference type="ARBA" id="ARBA00022723"/>
    </source>
</evidence>
<dbReference type="Proteomes" id="UP000249354">
    <property type="component" value="Unassembled WGS sequence"/>
</dbReference>
<evidence type="ECO:0000313" key="9">
    <source>
        <dbReference type="Proteomes" id="UP000249354"/>
    </source>
</evidence>
<dbReference type="GO" id="GO:0008781">
    <property type="term" value="F:N-acylneuraminate cytidylyltransferase activity"/>
    <property type="evidence" value="ECO:0007669"/>
    <property type="project" value="TreeGrafter"/>
</dbReference>
<evidence type="ECO:0000256" key="1">
    <source>
        <dbReference type="ARBA" id="ARBA00001946"/>
    </source>
</evidence>
<reference evidence="9" key="1">
    <citation type="submission" date="2018-04" db="EMBL/GenBank/DDBJ databases">
        <authorList>
            <person name="Cornet L."/>
        </authorList>
    </citation>
    <scope>NUCLEOTIDE SEQUENCE [LARGE SCALE GENOMIC DNA]</scope>
</reference>
<dbReference type="CDD" id="cd01630">
    <property type="entry name" value="HAD_KDO-like"/>
    <property type="match status" value="1"/>
</dbReference>
<sequence length="170" mass="18262">MALSPDALIAQFALIKLLVLDVDGILTDGGLYYTESGEIIKKFNVKDGLGIKRLINSGVEVAIISANSSEATLHRAERLNVKHVFINAKNKLDILNKLCDQLNINLSEVASMGDDPSDLPVMQAVGCPMTVADAMPENIACAQYVTHKGGGEGAVREVCDRLIQAQTQLQ</sequence>
<gene>
    <name evidence="8" type="ORF">DCF25_08875</name>
</gene>
<protein>
    <submittedName>
        <fullName evidence="8">HAD family hydrolase</fullName>
    </submittedName>
</protein>
<dbReference type="GO" id="GO:0016788">
    <property type="term" value="F:hydrolase activity, acting on ester bonds"/>
    <property type="evidence" value="ECO:0007669"/>
    <property type="project" value="InterPro"/>
</dbReference>
<dbReference type="PANTHER" id="PTHR21485:SF3">
    <property type="entry name" value="N-ACYLNEURAMINATE CYTIDYLYLTRANSFERASE"/>
    <property type="match status" value="1"/>
</dbReference>
<keyword evidence="6 7" id="KW-0460">Magnesium</keyword>
<comment type="caution">
    <text evidence="8">The sequence shown here is derived from an EMBL/GenBank/DDBJ whole genome shotgun (WGS) entry which is preliminary data.</text>
</comment>